<keyword evidence="5" id="KW-0472">Membrane</keyword>
<evidence type="ECO:0000313" key="7">
    <source>
        <dbReference type="Proteomes" id="UP000223559"/>
    </source>
</evidence>
<dbReference type="KEGG" id="lcy:LC20004_14050"/>
<reference evidence="6 7" key="1">
    <citation type="submission" date="2016-10" db="EMBL/GenBank/DDBJ databases">
        <title>The whole genome sequencing and assembly of L. cotyniformis subsp. torquens DSM 20004 strain.</title>
        <authorList>
            <person name="Park M.-K."/>
            <person name="Lee Y.-J."/>
            <person name="Yi H."/>
            <person name="Bahn Y.-S."/>
            <person name="Kim J.F."/>
            <person name="Lee D.-W."/>
        </authorList>
    </citation>
    <scope>NUCLEOTIDE SEQUENCE [LARGE SCALE GENOMIC DNA]</scope>
    <source>
        <strain evidence="6 7">DSM 20004</strain>
    </source>
</reference>
<evidence type="ECO:0000256" key="5">
    <source>
        <dbReference type="ARBA" id="ARBA00023136"/>
    </source>
</evidence>
<accession>A0A2D1KS75</accession>
<evidence type="ECO:0000256" key="4">
    <source>
        <dbReference type="ARBA" id="ARBA00022989"/>
    </source>
</evidence>
<dbReference type="PANTHER" id="PTHR30250">
    <property type="entry name" value="PST FAMILY PREDICTED COLANIC ACID TRANSPORTER"/>
    <property type="match status" value="1"/>
</dbReference>
<evidence type="ECO:0000313" key="6">
    <source>
        <dbReference type="EMBL" id="ATO44951.1"/>
    </source>
</evidence>
<dbReference type="CDD" id="cd13128">
    <property type="entry name" value="MATE_Wzx_like"/>
    <property type="match status" value="1"/>
</dbReference>
<comment type="subcellular location">
    <subcellularLocation>
        <location evidence="1">Cell membrane</location>
        <topology evidence="1">Multi-pass membrane protein</topology>
    </subcellularLocation>
</comment>
<dbReference type="GO" id="GO:0005886">
    <property type="term" value="C:plasma membrane"/>
    <property type="evidence" value="ECO:0007669"/>
    <property type="project" value="UniProtKB-SubCell"/>
</dbReference>
<keyword evidence="7" id="KW-1185">Reference proteome</keyword>
<dbReference type="InterPro" id="IPR050833">
    <property type="entry name" value="Poly_Biosynth_Transport"/>
</dbReference>
<dbReference type="RefSeq" id="WP_056980274.1">
    <property type="nucleotide sequence ID" value="NZ_AZDC01000042.1"/>
</dbReference>
<dbReference type="EMBL" id="CP017697">
    <property type="protein sequence ID" value="ATO44951.1"/>
    <property type="molecule type" value="Genomic_DNA"/>
</dbReference>
<keyword evidence="3" id="KW-0812">Transmembrane</keyword>
<name>A0A2D1KS75_9LACO</name>
<dbReference type="Pfam" id="PF01943">
    <property type="entry name" value="Polysacc_synt"/>
    <property type="match status" value="1"/>
</dbReference>
<dbReference type="OrthoDB" id="9815702at2"/>
<dbReference type="AlphaFoldDB" id="A0A2D1KS75"/>
<dbReference type="InterPro" id="IPR002797">
    <property type="entry name" value="Polysacc_synth"/>
</dbReference>
<organism evidence="6 7">
    <name type="scientific">Loigolactobacillus coryniformis subsp. torquens DSM 20004 = KCTC 3535</name>
    <dbReference type="NCBI Taxonomy" id="1423822"/>
    <lineage>
        <taxon>Bacteria</taxon>
        <taxon>Bacillati</taxon>
        <taxon>Bacillota</taxon>
        <taxon>Bacilli</taxon>
        <taxon>Lactobacillales</taxon>
        <taxon>Lactobacillaceae</taxon>
        <taxon>Loigolactobacillus</taxon>
    </lineage>
</organism>
<proteinExistence type="predicted"/>
<dbReference type="Proteomes" id="UP000223559">
    <property type="component" value="Chromosome"/>
</dbReference>
<keyword evidence="4" id="KW-1133">Transmembrane helix</keyword>
<gene>
    <name evidence="6" type="ORF">LC20004_14050</name>
</gene>
<dbReference type="PANTHER" id="PTHR30250:SF11">
    <property type="entry name" value="O-ANTIGEN TRANSPORTER-RELATED"/>
    <property type="match status" value="1"/>
</dbReference>
<sequence length="473" mass="53691">MKILRNYFYSALYQIFVLLVPLITIPYISRVLGPHGIGINTLTSSVTQYFVLFANLGLTMYGQREVAYYRQNRAKLSQTFWNIETLSILTTIFSLGMFYIFLNINGQYREYYLAQTFLILASAADVSWVFMGLENFKVTVLRNFIFKIISIFFIFTFVNNKEDLLKYILIISVSSFLGNLSLWPYLKKYLDKFSLQDLGLVQHLKPAIALFIPQIAINIYAVLNKIMLGKMISVEASGFFDSSDKIVRMVLTILTALTTVMMPHVANAYMNGQKEKVDFYLKKSFNISLFIAIPMMFGLNAIAADFVPLFFGKQFLPVIRVISIEAIAIIPIACAGVLGVQYLIPLKRTRQYTRSIFIGAGMNVLINIPLIHYFSASGAAVATVISETCVTLAQLYFVNKDLQISGLFQDSVKISISGFIMFVIIKLFSFYFSVSITLLVIEVIVGVLVYLISAYILRVKMFDMIQNFITRNK</sequence>
<keyword evidence="2" id="KW-1003">Cell membrane</keyword>
<evidence type="ECO:0000256" key="2">
    <source>
        <dbReference type="ARBA" id="ARBA00022475"/>
    </source>
</evidence>
<protein>
    <submittedName>
        <fullName evidence="6">Uncharacterized protein</fullName>
    </submittedName>
</protein>
<evidence type="ECO:0000256" key="3">
    <source>
        <dbReference type="ARBA" id="ARBA00022692"/>
    </source>
</evidence>
<evidence type="ECO:0000256" key="1">
    <source>
        <dbReference type="ARBA" id="ARBA00004651"/>
    </source>
</evidence>